<dbReference type="Proteomes" id="UP000435112">
    <property type="component" value="Unassembled WGS sequence"/>
</dbReference>
<dbReference type="Proteomes" id="UP000429607">
    <property type="component" value="Unassembled WGS sequence"/>
</dbReference>
<evidence type="ECO:0000313" key="2">
    <source>
        <dbReference type="EMBL" id="KAE9040543.1"/>
    </source>
</evidence>
<proteinExistence type="predicted"/>
<protein>
    <submittedName>
        <fullName evidence="2">Uncharacterized protein</fullName>
    </submittedName>
</protein>
<dbReference type="OrthoDB" id="10273868at2759"/>
<gene>
    <name evidence="3" type="ORF">PR001_g5642</name>
    <name evidence="2" type="ORF">PR002_g4917</name>
</gene>
<reference evidence="4 5" key="1">
    <citation type="submission" date="2018-09" db="EMBL/GenBank/DDBJ databases">
        <title>Genomic investigation of the strawberry pathogen Phytophthora fragariae indicates pathogenicity is determined by transcriptional variation in three key races.</title>
        <authorList>
            <person name="Adams T.M."/>
            <person name="Armitage A.D."/>
            <person name="Sobczyk M.K."/>
            <person name="Bates H.J."/>
            <person name="Dunwell J.M."/>
            <person name="Nellist C.F."/>
            <person name="Harrison R.J."/>
        </authorList>
    </citation>
    <scope>NUCLEOTIDE SEQUENCE [LARGE SCALE GENOMIC DNA]</scope>
    <source>
        <strain evidence="3 4">SCRP249</strain>
        <strain evidence="2 5">SCRP324</strain>
    </source>
</reference>
<evidence type="ECO:0000313" key="5">
    <source>
        <dbReference type="Proteomes" id="UP000435112"/>
    </source>
</evidence>
<dbReference type="EMBL" id="QXFU01000200">
    <property type="protein sequence ID" value="KAE9040543.1"/>
    <property type="molecule type" value="Genomic_DNA"/>
</dbReference>
<evidence type="ECO:0000313" key="4">
    <source>
        <dbReference type="Proteomes" id="UP000429607"/>
    </source>
</evidence>
<sequence>MQLSAKSRVAWPLEKRQHLDGRPHGYTARPAPGSVQRRARDQLAIHRTRHKSHTGHQPTFNETMQGIFTLALLLLNGWLGQSAAVEGPRFMGGAVVENNCNGCANTPVVQTLLAHTNKDKDN</sequence>
<evidence type="ECO:0000313" key="3">
    <source>
        <dbReference type="EMBL" id="KAE9043810.1"/>
    </source>
</evidence>
<organism evidence="2 5">
    <name type="scientific">Phytophthora rubi</name>
    <dbReference type="NCBI Taxonomy" id="129364"/>
    <lineage>
        <taxon>Eukaryota</taxon>
        <taxon>Sar</taxon>
        <taxon>Stramenopiles</taxon>
        <taxon>Oomycota</taxon>
        <taxon>Peronosporomycetes</taxon>
        <taxon>Peronosporales</taxon>
        <taxon>Peronosporaceae</taxon>
        <taxon>Phytophthora</taxon>
    </lineage>
</organism>
<evidence type="ECO:0000256" key="1">
    <source>
        <dbReference type="SAM" id="MobiDB-lite"/>
    </source>
</evidence>
<dbReference type="EMBL" id="QXFV01000253">
    <property type="protein sequence ID" value="KAE9043810.1"/>
    <property type="molecule type" value="Genomic_DNA"/>
</dbReference>
<comment type="caution">
    <text evidence="2">The sequence shown here is derived from an EMBL/GenBank/DDBJ whole genome shotgun (WGS) entry which is preliminary data.</text>
</comment>
<accession>A0A6A3NG25</accession>
<dbReference type="AlphaFoldDB" id="A0A6A3NG25"/>
<feature type="region of interest" description="Disordered" evidence="1">
    <location>
        <begin position="18"/>
        <end position="37"/>
    </location>
</feature>
<name>A0A6A3NG25_9STRA</name>